<dbReference type="InterPro" id="IPR016177">
    <property type="entry name" value="DNA-bd_dom_sf"/>
</dbReference>
<feature type="region of interest" description="Disordered" evidence="7">
    <location>
        <begin position="695"/>
        <end position="724"/>
    </location>
</feature>
<evidence type="ECO:0000256" key="4">
    <source>
        <dbReference type="ARBA" id="ARBA00022833"/>
    </source>
</evidence>
<evidence type="ECO:0000313" key="10">
    <source>
        <dbReference type="Proteomes" id="UP000218231"/>
    </source>
</evidence>
<dbReference type="GO" id="GO:0003677">
    <property type="term" value="F:DNA binding"/>
    <property type="evidence" value="ECO:0007669"/>
    <property type="project" value="InterPro"/>
</dbReference>
<dbReference type="InterPro" id="IPR001739">
    <property type="entry name" value="Methyl_CpG_DNA-bd"/>
</dbReference>
<comment type="subcellular location">
    <subcellularLocation>
        <location evidence="1">Nucleus</location>
    </subcellularLocation>
</comment>
<evidence type="ECO:0000256" key="2">
    <source>
        <dbReference type="ARBA" id="ARBA00022679"/>
    </source>
</evidence>
<organism evidence="9 10">
    <name type="scientific">Diploscapter pachys</name>
    <dbReference type="NCBI Taxonomy" id="2018661"/>
    <lineage>
        <taxon>Eukaryota</taxon>
        <taxon>Metazoa</taxon>
        <taxon>Ecdysozoa</taxon>
        <taxon>Nematoda</taxon>
        <taxon>Chromadorea</taxon>
        <taxon>Rhabditida</taxon>
        <taxon>Rhabditina</taxon>
        <taxon>Rhabditomorpha</taxon>
        <taxon>Rhabditoidea</taxon>
        <taxon>Rhabditidae</taxon>
        <taxon>Diploscapter</taxon>
    </lineage>
</organism>
<dbReference type="AlphaFoldDB" id="A0A2A2KJT3"/>
<feature type="coiled-coil region" evidence="6">
    <location>
        <begin position="278"/>
        <end position="334"/>
    </location>
</feature>
<dbReference type="PANTHER" id="PTHR46024">
    <property type="entry name" value="HISTONE-LYSINE N-METHYLTRANSFERASE EGGLESS"/>
    <property type="match status" value="1"/>
</dbReference>
<dbReference type="STRING" id="2018661.A0A2A2KJT3"/>
<sequence>MDDGNEVTLADTDTGLNKQMAKCCLKLFELFSHMPPDHLSDVEGVISNTSFSTEGRPFCYPDDKLDQILARFEKCRTFEFEAEFGIDQDQLIVGTAAAVLKELRRNFDFTPFCSTLQLDFDTYRHLGALLPVVINKCDPKTLVSELLCSPADCCVLLVIKYLEVCQFVFAGKIELSFQLNGFNPVVNWKEIKFNLDEWSLDDIKSFNDAIDTGARQVLDGNRKNEEEGKPTISQEKMESAISETHQMVESTPNKINQISAEITSTIKSMNITDLYNFRESLKKDREAEREEYSTLMKAQYLLRDEDIEKTRLQLEEAKRAMENAKRLANSVDSAYYGITDTFFNQLTLQVGDFVLARPDMNDLFPLLPAKVIEIDVSVTVYCSFKILINSKKFVQGDNSRYRVQIFETGIINSLTAQDVAIPRVTLCERFVEKTESGSGNDDRMCKYRGAAAFVGLRVAALVKTSTSDKEEWMSGTVAAMPTAIHNNQFLVFFDADFDSYVNAPCYFEHPDVFKLFQYKFGEMILDRFKEKLTIQKIVPMVSQSSYDDGSGVDRFNVHALLRFNPFRAKFLKLYFERYPNYQLARFSKPGPNRPPDVTQYYQGGSKHEGFVIYVDRSMCVIRRKEGPYSPGIKCFDYPCRDVSHQHNDESLFRGSTRIAHINMLGDNNLSSRRKHEVYRRMEYIEPTVDIHSLTENRTQRKSTYLPTDKSRRPTSKKQDNAAELERKKKCENIYKVQHRLVDPQPIPSPHVGQCTNACLRGLDSDTYDKRWVYDSEGKFLCYSPLYIPLLCGYQRKIYTFGSVKVNRRTRSVKRSNVVMYHAPCGRPLRSMQDVTQFLKATHSELTIDLFNFDPTVDPGAYVTVDKKYYVGMDFTKDHEHIPIPYVNSVDKGKHPAVCCFLKNISID</sequence>
<reference evidence="9 10" key="1">
    <citation type="journal article" date="2017" name="Curr. Biol.">
        <title>Genome architecture and evolution of a unichromosomal asexual nematode.</title>
        <authorList>
            <person name="Fradin H."/>
            <person name="Zegar C."/>
            <person name="Gutwein M."/>
            <person name="Lucas J."/>
            <person name="Kovtun M."/>
            <person name="Corcoran D."/>
            <person name="Baugh L.R."/>
            <person name="Kiontke K."/>
            <person name="Gunsalus K."/>
            <person name="Fitch D.H."/>
            <person name="Piano F."/>
        </authorList>
    </citation>
    <scope>NUCLEOTIDE SEQUENCE [LARGE SCALE GENOMIC DNA]</scope>
    <source>
        <strain evidence="9">PF1309</strain>
    </source>
</reference>
<evidence type="ECO:0000256" key="5">
    <source>
        <dbReference type="ARBA" id="ARBA00023242"/>
    </source>
</evidence>
<evidence type="ECO:0000256" key="3">
    <source>
        <dbReference type="ARBA" id="ARBA00022723"/>
    </source>
</evidence>
<dbReference type="GO" id="GO:0005634">
    <property type="term" value="C:nucleus"/>
    <property type="evidence" value="ECO:0007669"/>
    <property type="project" value="UniProtKB-SubCell"/>
</dbReference>
<protein>
    <recommendedName>
        <fullName evidence="8">MBD domain-containing protein</fullName>
    </recommendedName>
</protein>
<dbReference type="Pfam" id="PF01429">
    <property type="entry name" value="MBD"/>
    <property type="match status" value="1"/>
</dbReference>
<keyword evidence="2" id="KW-0808">Transferase</keyword>
<dbReference type="SMART" id="SM00391">
    <property type="entry name" value="MBD"/>
    <property type="match status" value="1"/>
</dbReference>
<gene>
    <name evidence="9" type="ORF">WR25_21042</name>
</gene>
<accession>A0A2A2KJT3</accession>
<dbReference type="Proteomes" id="UP000218231">
    <property type="component" value="Unassembled WGS sequence"/>
</dbReference>
<dbReference type="Gene3D" id="3.30.890.10">
    <property type="entry name" value="Methyl-cpg-binding Protein 2, Chain A"/>
    <property type="match status" value="1"/>
</dbReference>
<feature type="domain" description="MBD" evidence="8">
    <location>
        <begin position="782"/>
        <end position="864"/>
    </location>
</feature>
<evidence type="ECO:0000256" key="6">
    <source>
        <dbReference type="SAM" id="Coils"/>
    </source>
</evidence>
<dbReference type="GO" id="GO:0010629">
    <property type="term" value="P:negative regulation of gene expression"/>
    <property type="evidence" value="ECO:0007669"/>
    <property type="project" value="TreeGrafter"/>
</dbReference>
<dbReference type="GO" id="GO:0070828">
    <property type="term" value="P:heterochromatin organization"/>
    <property type="evidence" value="ECO:0007669"/>
    <property type="project" value="TreeGrafter"/>
</dbReference>
<evidence type="ECO:0000313" key="9">
    <source>
        <dbReference type="EMBL" id="PAV74122.1"/>
    </source>
</evidence>
<dbReference type="InterPro" id="IPR051516">
    <property type="entry name" value="SETDB_methyltransferase"/>
</dbReference>
<dbReference type="GO" id="GO:0046872">
    <property type="term" value="F:metal ion binding"/>
    <property type="evidence" value="ECO:0007669"/>
    <property type="project" value="UniProtKB-KW"/>
</dbReference>
<dbReference type="GO" id="GO:0046974">
    <property type="term" value="F:histone H3K9 methyltransferase activity"/>
    <property type="evidence" value="ECO:0007669"/>
    <property type="project" value="TreeGrafter"/>
</dbReference>
<dbReference type="EMBL" id="LIAE01008411">
    <property type="protein sequence ID" value="PAV74122.1"/>
    <property type="molecule type" value="Genomic_DNA"/>
</dbReference>
<feature type="compositionally biased region" description="Basic and acidic residues" evidence="7">
    <location>
        <begin position="708"/>
        <end position="724"/>
    </location>
</feature>
<proteinExistence type="predicted"/>
<evidence type="ECO:0000259" key="8">
    <source>
        <dbReference type="SMART" id="SM00391"/>
    </source>
</evidence>
<keyword evidence="10" id="KW-1185">Reference proteome</keyword>
<dbReference type="OrthoDB" id="5792673at2759"/>
<name>A0A2A2KJT3_9BILA</name>
<keyword evidence="5" id="KW-0539">Nucleus</keyword>
<keyword evidence="6" id="KW-0175">Coiled coil</keyword>
<dbReference type="PANTHER" id="PTHR46024:SF1">
    <property type="entry name" value="HISTONE-LYSINE N-METHYLTRANSFERASE EGGLESS"/>
    <property type="match status" value="1"/>
</dbReference>
<keyword evidence="3" id="KW-0479">Metal-binding</keyword>
<comment type="caution">
    <text evidence="9">The sequence shown here is derived from an EMBL/GenBank/DDBJ whole genome shotgun (WGS) entry which is preliminary data.</text>
</comment>
<dbReference type="SUPFAM" id="SSF54171">
    <property type="entry name" value="DNA-binding domain"/>
    <property type="match status" value="1"/>
</dbReference>
<evidence type="ECO:0000256" key="7">
    <source>
        <dbReference type="SAM" id="MobiDB-lite"/>
    </source>
</evidence>
<evidence type="ECO:0000256" key="1">
    <source>
        <dbReference type="ARBA" id="ARBA00004123"/>
    </source>
</evidence>
<keyword evidence="4" id="KW-0862">Zinc</keyword>